<evidence type="ECO:0000313" key="1">
    <source>
        <dbReference type="EMBL" id="CAG8724712.1"/>
    </source>
</evidence>
<dbReference type="Proteomes" id="UP000789366">
    <property type="component" value="Unassembled WGS sequence"/>
</dbReference>
<gene>
    <name evidence="1" type="ORF">SPELUC_LOCUS12680</name>
</gene>
<feature type="non-terminal residue" evidence="1">
    <location>
        <position position="135"/>
    </location>
</feature>
<feature type="non-terminal residue" evidence="1">
    <location>
        <position position="1"/>
    </location>
</feature>
<organism evidence="1 2">
    <name type="scientific">Cetraspora pellucida</name>
    <dbReference type="NCBI Taxonomy" id="1433469"/>
    <lineage>
        <taxon>Eukaryota</taxon>
        <taxon>Fungi</taxon>
        <taxon>Fungi incertae sedis</taxon>
        <taxon>Mucoromycota</taxon>
        <taxon>Glomeromycotina</taxon>
        <taxon>Glomeromycetes</taxon>
        <taxon>Diversisporales</taxon>
        <taxon>Gigasporaceae</taxon>
        <taxon>Cetraspora</taxon>
    </lineage>
</organism>
<comment type="caution">
    <text evidence="1">The sequence shown here is derived from an EMBL/GenBank/DDBJ whole genome shotgun (WGS) entry which is preliminary data.</text>
</comment>
<proteinExistence type="predicted"/>
<sequence length="135" mass="15908">AQYCRQLLQFKLDQFNTTYDTNVLAKEIDILYAINWIVKAWNNVTNETILNCWRKTEILKFSKFLELSVLPTLLSNSTITDDFNITSQNEEEKTIQNLINQLPYNNMLDANEYINIDNLNRNIDLTNEEIIDIIQ</sequence>
<reference evidence="1" key="1">
    <citation type="submission" date="2021-06" db="EMBL/GenBank/DDBJ databases">
        <authorList>
            <person name="Kallberg Y."/>
            <person name="Tangrot J."/>
            <person name="Rosling A."/>
        </authorList>
    </citation>
    <scope>NUCLEOTIDE SEQUENCE</scope>
    <source>
        <strain evidence="1">28 12/20/2015</strain>
    </source>
</reference>
<name>A0ACA9PW98_9GLOM</name>
<evidence type="ECO:0000313" key="2">
    <source>
        <dbReference type="Proteomes" id="UP000789366"/>
    </source>
</evidence>
<protein>
    <submittedName>
        <fullName evidence="1">4142_t:CDS:1</fullName>
    </submittedName>
</protein>
<dbReference type="EMBL" id="CAJVPW010030673">
    <property type="protein sequence ID" value="CAG8724712.1"/>
    <property type="molecule type" value="Genomic_DNA"/>
</dbReference>
<accession>A0ACA9PW98</accession>
<keyword evidence="2" id="KW-1185">Reference proteome</keyword>